<evidence type="ECO:0000256" key="1">
    <source>
        <dbReference type="SAM" id="MobiDB-lite"/>
    </source>
</evidence>
<dbReference type="VEuPathDB" id="VectorBase:GAUT002480"/>
<organism evidence="2 3">
    <name type="scientific">Glossina austeni</name>
    <name type="common">Savannah tsetse fly</name>
    <dbReference type="NCBI Taxonomy" id="7395"/>
    <lineage>
        <taxon>Eukaryota</taxon>
        <taxon>Metazoa</taxon>
        <taxon>Ecdysozoa</taxon>
        <taxon>Arthropoda</taxon>
        <taxon>Hexapoda</taxon>
        <taxon>Insecta</taxon>
        <taxon>Pterygota</taxon>
        <taxon>Neoptera</taxon>
        <taxon>Endopterygota</taxon>
        <taxon>Diptera</taxon>
        <taxon>Brachycera</taxon>
        <taxon>Muscomorpha</taxon>
        <taxon>Hippoboscoidea</taxon>
        <taxon>Glossinidae</taxon>
        <taxon>Glossina</taxon>
    </lineage>
</organism>
<evidence type="ECO:0000313" key="3">
    <source>
        <dbReference type="Proteomes" id="UP000078200"/>
    </source>
</evidence>
<name>A0A1A9UET6_GLOAU</name>
<evidence type="ECO:0000313" key="2">
    <source>
        <dbReference type="EnsemblMetazoa" id="GAUT002480-PA"/>
    </source>
</evidence>
<accession>A0A1A9UET6</accession>
<reference evidence="2" key="1">
    <citation type="submission" date="2020-05" db="UniProtKB">
        <authorList>
            <consortium name="EnsemblMetazoa"/>
        </authorList>
    </citation>
    <scope>IDENTIFICATION</scope>
    <source>
        <strain evidence="2">TTRI</strain>
    </source>
</reference>
<feature type="region of interest" description="Disordered" evidence="1">
    <location>
        <begin position="24"/>
        <end position="62"/>
    </location>
</feature>
<dbReference type="EnsemblMetazoa" id="GAUT002480-RA">
    <property type="protein sequence ID" value="GAUT002480-PA"/>
    <property type="gene ID" value="GAUT002480"/>
</dbReference>
<protein>
    <submittedName>
        <fullName evidence="2">Uncharacterized protein</fullName>
    </submittedName>
</protein>
<sequence>MSSLGRDVGSAVVELSNDVIIEELGQSKDMKEESNNETLSKSKNNVNYRDDEQPKTDGPMAPDIQYIRRESKIVPNTLPRAFEIYAFKSTDLNLKVLYNEYKTDGELQNSSNLIFLKNPVLNF</sequence>
<dbReference type="Proteomes" id="UP000078200">
    <property type="component" value="Unassembled WGS sequence"/>
</dbReference>
<feature type="compositionally biased region" description="Polar residues" evidence="1">
    <location>
        <begin position="36"/>
        <end position="47"/>
    </location>
</feature>
<proteinExistence type="predicted"/>
<keyword evidence="3" id="KW-1185">Reference proteome</keyword>
<feature type="compositionally biased region" description="Basic and acidic residues" evidence="1">
    <location>
        <begin position="25"/>
        <end position="34"/>
    </location>
</feature>
<dbReference type="AlphaFoldDB" id="A0A1A9UET6"/>